<sequence>MISVSIPDIKDFTSQLFLKDSFDSFCFIEGDIVTFNTFHIDGFVQKGFFDTDTVLPEYSYWKNVREYCFNIIKGKRTPLSFRFIFSLSPKNIERLVSQNVPSIHPEDVNGLYLNVHFDGSRITCVTGTSFKTFTLDKTLEHVWDEMVTKFLHQKGIPFEQQ</sequence>
<evidence type="ECO:0000313" key="1">
    <source>
        <dbReference type="EMBL" id="KAA8501905.1"/>
    </source>
</evidence>
<accession>A0A5M9I398</accession>
<organism evidence="1 2">
    <name type="scientific">Mediterraneibacter catenae</name>
    <dbReference type="NCBI Taxonomy" id="2594882"/>
    <lineage>
        <taxon>Bacteria</taxon>
        <taxon>Bacillati</taxon>
        <taxon>Bacillota</taxon>
        <taxon>Clostridia</taxon>
        <taxon>Lachnospirales</taxon>
        <taxon>Lachnospiraceae</taxon>
        <taxon>Mediterraneibacter</taxon>
    </lineage>
</organism>
<dbReference type="Proteomes" id="UP000322025">
    <property type="component" value="Unassembled WGS sequence"/>
</dbReference>
<dbReference type="Pfam" id="PF18988">
    <property type="entry name" value="DUF5721"/>
    <property type="match status" value="1"/>
</dbReference>
<dbReference type="AlphaFoldDB" id="A0A5M9I398"/>
<name>A0A5M9I398_9FIRM</name>
<reference evidence="1" key="1">
    <citation type="submission" date="2019-07" db="EMBL/GenBank/DDBJ databases">
        <authorList>
            <person name="Wongkuna S."/>
            <person name="Scaria J."/>
        </authorList>
    </citation>
    <scope>NUCLEOTIDE SEQUENCE [LARGE SCALE GENOMIC DNA]</scope>
    <source>
        <strain evidence="1">SW178</strain>
    </source>
</reference>
<comment type="caution">
    <text evidence="1">The sequence shown here is derived from an EMBL/GenBank/DDBJ whole genome shotgun (WGS) entry which is preliminary data.</text>
</comment>
<dbReference type="RefSeq" id="WP_150310525.1">
    <property type="nucleotide sequence ID" value="NZ_VMSO01000005.1"/>
</dbReference>
<gene>
    <name evidence="1" type="ORF">FNY66_05535</name>
</gene>
<keyword evidence="2" id="KW-1185">Reference proteome</keyword>
<dbReference type="OrthoDB" id="9787986at2"/>
<protein>
    <submittedName>
        <fullName evidence="1">Uncharacterized protein</fullName>
    </submittedName>
</protein>
<dbReference type="InterPro" id="IPR043779">
    <property type="entry name" value="DUF5721"/>
</dbReference>
<evidence type="ECO:0000313" key="2">
    <source>
        <dbReference type="Proteomes" id="UP000322025"/>
    </source>
</evidence>
<proteinExistence type="predicted"/>
<dbReference type="EMBL" id="VMSO01000005">
    <property type="protein sequence ID" value="KAA8501905.1"/>
    <property type="molecule type" value="Genomic_DNA"/>
</dbReference>